<accession>A0ABT7LXE9</accession>
<organism evidence="3 4">
    <name type="scientific">Geitlerinema calcuttense NRMC-F 0142</name>
    <dbReference type="NCBI Taxonomy" id="2922238"/>
    <lineage>
        <taxon>Bacteria</taxon>
        <taxon>Bacillati</taxon>
        <taxon>Cyanobacteriota</taxon>
        <taxon>Cyanophyceae</taxon>
        <taxon>Geitlerinematales</taxon>
        <taxon>Geitlerinemataceae</taxon>
        <taxon>Geitlerinema</taxon>
    </lineage>
</organism>
<dbReference type="RefSeq" id="WP_286004274.1">
    <property type="nucleotide sequence ID" value="NZ_JASVEJ010000017.1"/>
</dbReference>
<evidence type="ECO:0000313" key="4">
    <source>
        <dbReference type="Proteomes" id="UP001230986"/>
    </source>
</evidence>
<proteinExistence type="predicted"/>
<feature type="domain" description="FecR protein" evidence="2">
    <location>
        <begin position="213"/>
        <end position="257"/>
    </location>
</feature>
<dbReference type="EMBL" id="JASVEJ010000017">
    <property type="protein sequence ID" value="MDL5056681.1"/>
    <property type="molecule type" value="Genomic_DNA"/>
</dbReference>
<dbReference type="PANTHER" id="PTHR38731">
    <property type="entry name" value="LIPL45-RELATED LIPOPROTEIN-RELATED"/>
    <property type="match status" value="1"/>
</dbReference>
<keyword evidence="1" id="KW-0732">Signal</keyword>
<evidence type="ECO:0000259" key="2">
    <source>
        <dbReference type="Pfam" id="PF04773"/>
    </source>
</evidence>
<name>A0ABT7LXE9_9CYAN</name>
<dbReference type="Gene3D" id="2.60.120.1440">
    <property type="match status" value="1"/>
</dbReference>
<dbReference type="Pfam" id="PF04773">
    <property type="entry name" value="FecR"/>
    <property type="match status" value="1"/>
</dbReference>
<gene>
    <name evidence="3" type="ORF">QQ055_04275</name>
</gene>
<sequence>MTKFPSYPSACQLAQLSLSVAALTAPCMVTPASVMASPFEQMPIAQAQVEDSVTVAHQWMQSMALPERFAPEPLASSQNIELAQVPIARGLTVEELRGTVTINGRVAQVGDRLSAIGDTITTGPGSTARLRFDSNIGVAELAENTTVRVEVLTGGTAPISELFVTEGRVRLSISRFVSQGFLRSAGEENQSWEIASLDPRVAFADELAQASQQTASATTSPLRVRTPAGVAGVRGTSFGVNVGPTGKTGVSTLDGAVGANAEEFEVLVNPGFSSTISPGQPPTAAIETPRLSTLRVINATRVGVNSVRLSGQVDPMDTVFVNNRPVPTNPDGSFNSYVEPVGGRLRVVVRGPASRTSLYDYYSLGNRV</sequence>
<comment type="caution">
    <text evidence="3">The sequence shown here is derived from an EMBL/GenBank/DDBJ whole genome shotgun (WGS) entry which is preliminary data.</text>
</comment>
<feature type="chain" id="PRO_5047334897" evidence="1">
    <location>
        <begin position="37"/>
        <end position="368"/>
    </location>
</feature>
<reference evidence="3 4" key="1">
    <citation type="submission" date="2023-06" db="EMBL/GenBank/DDBJ databases">
        <title>Whole genome sequence of Oscillatoria calcuttensis NRMC-F 0142.</title>
        <authorList>
            <person name="Shakena Fathima T."/>
            <person name="Muralitharan G."/>
            <person name="Thajuddin N."/>
        </authorList>
    </citation>
    <scope>NUCLEOTIDE SEQUENCE [LARGE SCALE GENOMIC DNA]</scope>
    <source>
        <strain evidence="3 4">NRMC-F 0142</strain>
    </source>
</reference>
<dbReference type="Proteomes" id="UP001230986">
    <property type="component" value="Unassembled WGS sequence"/>
</dbReference>
<dbReference type="InterPro" id="IPR006860">
    <property type="entry name" value="FecR"/>
</dbReference>
<keyword evidence="4" id="KW-1185">Reference proteome</keyword>
<evidence type="ECO:0000256" key="1">
    <source>
        <dbReference type="SAM" id="SignalP"/>
    </source>
</evidence>
<protein>
    <submittedName>
        <fullName evidence="3">FecR family protein</fullName>
    </submittedName>
</protein>
<evidence type="ECO:0000313" key="3">
    <source>
        <dbReference type="EMBL" id="MDL5056681.1"/>
    </source>
</evidence>
<feature type="signal peptide" evidence="1">
    <location>
        <begin position="1"/>
        <end position="36"/>
    </location>
</feature>